<sequence length="275" mass="30520">MFRFRQNNSLLSGAFTTAELIFHSTVNNLRASHSNAVLALVINILRTLVIFGSFYLMFTIIPGMRRAAAIRGDFVLYLMAGVMLFMAHIRAVSSIMGAGNPLGGMMLHAPMNTIISIAAAGLSALYIQVLSISVILFVYHALVNPIVIEDPVGAFGMLLIAWGTGCAFGLLLLALRPWLPTLTGILVTFHRRANMIFSGKMVLGNSLSGYMLPLFDWNPLFHAIDQCRGFVFRNYFPQNSSWEYAVWVGVGLVMLGLMGEFFTRRRVSISWFARR</sequence>
<dbReference type="AlphaFoldDB" id="A0A1H6YM90"/>
<evidence type="ECO:0000313" key="3">
    <source>
        <dbReference type="Proteomes" id="UP000199379"/>
    </source>
</evidence>
<organism evidence="2 3">
    <name type="scientific">Cribrihabitans marinus</name>
    <dbReference type="NCBI Taxonomy" id="1227549"/>
    <lineage>
        <taxon>Bacteria</taxon>
        <taxon>Pseudomonadati</taxon>
        <taxon>Pseudomonadota</taxon>
        <taxon>Alphaproteobacteria</taxon>
        <taxon>Rhodobacterales</taxon>
        <taxon>Paracoccaceae</taxon>
        <taxon>Cribrihabitans</taxon>
    </lineage>
</organism>
<dbReference type="OrthoDB" id="7835223at2"/>
<keyword evidence="1" id="KW-0472">Membrane</keyword>
<proteinExistence type="predicted"/>
<feature type="transmembrane region" description="Helical" evidence="1">
    <location>
        <begin position="244"/>
        <end position="262"/>
    </location>
</feature>
<feature type="transmembrane region" description="Helical" evidence="1">
    <location>
        <begin position="154"/>
        <end position="175"/>
    </location>
</feature>
<keyword evidence="3" id="KW-1185">Reference proteome</keyword>
<feature type="transmembrane region" description="Helical" evidence="1">
    <location>
        <begin position="37"/>
        <end position="62"/>
    </location>
</feature>
<evidence type="ECO:0000313" key="2">
    <source>
        <dbReference type="EMBL" id="SEJ38360.1"/>
    </source>
</evidence>
<dbReference type="EMBL" id="FNYD01000004">
    <property type="protein sequence ID" value="SEJ38360.1"/>
    <property type="molecule type" value="Genomic_DNA"/>
</dbReference>
<gene>
    <name evidence="2" type="ORF">SAMN05444007_104316</name>
</gene>
<keyword evidence="1" id="KW-1133">Transmembrane helix</keyword>
<feature type="transmembrane region" description="Helical" evidence="1">
    <location>
        <begin position="74"/>
        <end position="93"/>
    </location>
</feature>
<dbReference type="STRING" id="1227549.SAMN05444007_104316"/>
<keyword evidence="1" id="KW-0812">Transmembrane</keyword>
<name>A0A1H6YM90_9RHOB</name>
<feature type="transmembrane region" description="Helical" evidence="1">
    <location>
        <begin position="196"/>
        <end position="215"/>
    </location>
</feature>
<accession>A0A1H6YM90</accession>
<reference evidence="2 3" key="1">
    <citation type="submission" date="2016-10" db="EMBL/GenBank/DDBJ databases">
        <authorList>
            <person name="de Groot N.N."/>
        </authorList>
    </citation>
    <scope>NUCLEOTIDE SEQUENCE [LARGE SCALE GENOMIC DNA]</scope>
    <source>
        <strain evidence="2 3">DSM 29340</strain>
    </source>
</reference>
<protein>
    <submittedName>
        <fullName evidence="2">ABC-type polysaccharide/polyol phosphate export permease</fullName>
    </submittedName>
</protein>
<feature type="transmembrane region" description="Helical" evidence="1">
    <location>
        <begin position="114"/>
        <end position="142"/>
    </location>
</feature>
<evidence type="ECO:0000256" key="1">
    <source>
        <dbReference type="SAM" id="Phobius"/>
    </source>
</evidence>
<dbReference type="Proteomes" id="UP000199379">
    <property type="component" value="Unassembled WGS sequence"/>
</dbReference>